<feature type="region of interest" description="Disordered" evidence="1">
    <location>
        <begin position="115"/>
        <end position="147"/>
    </location>
</feature>
<dbReference type="AlphaFoldDB" id="A0A292PWM6"/>
<name>A0A292PWM6_9PEZI</name>
<feature type="transmembrane region" description="Helical" evidence="2">
    <location>
        <begin position="498"/>
        <end position="517"/>
    </location>
</feature>
<sequence>MLKSVFLLAIAAHMGKAHPDPNRPSITHLLPRQNTATATAFRPPFTTQVGSCASRGWAPCGNACADVANGATCCDSSASYRCISGTYCLFDGLCCPNEVDPETCVRNSGLELPPNFSRPSLFPSPTQALSGSSKNKKSEPSTFPTVNEDAVAPKEAAPVTTTYGPITATIGNNPVTLAFSGEVLPLQTAANHKPVSSKFKDAVLAALAKDPATKAFGDLLTQAPSVFEGLEEKKEYYLFAPTTQFVVDFLKRLRENPPRLALRKVLVDPNTSQQFAEKPKGAPDIKRVSSTLETTLVGETKYVDLGEGEGARVVSNPITSENGSVHIISGFGHSTLVQADEIPFEGGVIKKCDGFFTLPHALETVFANTSGRLWSTALQKANMLTQLSEKRMVTIFAVEDSSLDEANLPGLADLGRLIYDGLSYTPDLSDQLCLQTRDGGSVRITTKGNDRLVNGVRISTSNVIAKNGVIHYLEKIPPADKCSGAGGEVTKKSAGSTVAVSMIAVLGLSAASLAVYLGV</sequence>
<evidence type="ECO:0000313" key="6">
    <source>
        <dbReference type="Proteomes" id="UP001412239"/>
    </source>
</evidence>
<gene>
    <name evidence="5" type="ORF">GSTUAT00004895001</name>
</gene>
<feature type="chain" id="PRO_5013149530" description="FAS1 domain-containing protein" evidence="3">
    <location>
        <begin position="18"/>
        <end position="519"/>
    </location>
</feature>
<evidence type="ECO:0000259" key="4">
    <source>
        <dbReference type="PROSITE" id="PS50213"/>
    </source>
</evidence>
<dbReference type="PROSITE" id="PS50213">
    <property type="entry name" value="FAS1"/>
    <property type="match status" value="2"/>
</dbReference>
<proteinExistence type="predicted"/>
<dbReference type="Proteomes" id="UP001412239">
    <property type="component" value="Unassembled WGS sequence"/>
</dbReference>
<keyword evidence="2" id="KW-0472">Membrane</keyword>
<feature type="compositionally biased region" description="Polar residues" evidence="1">
    <location>
        <begin position="123"/>
        <end position="133"/>
    </location>
</feature>
<feature type="signal peptide" evidence="3">
    <location>
        <begin position="1"/>
        <end position="17"/>
    </location>
</feature>
<reference evidence="5" key="1">
    <citation type="submission" date="2015-10" db="EMBL/GenBank/DDBJ databases">
        <authorList>
            <person name="Regsiter A."/>
            <person name="william w."/>
        </authorList>
    </citation>
    <scope>NUCLEOTIDE SEQUENCE</scope>
    <source>
        <strain evidence="5">Montdore</strain>
    </source>
</reference>
<dbReference type="SUPFAM" id="SSF82153">
    <property type="entry name" value="FAS1 domain"/>
    <property type="match status" value="1"/>
</dbReference>
<evidence type="ECO:0000313" key="5">
    <source>
        <dbReference type="EMBL" id="CUS11028.1"/>
    </source>
</evidence>
<dbReference type="InterPro" id="IPR036378">
    <property type="entry name" value="FAS1_dom_sf"/>
</dbReference>
<dbReference type="EMBL" id="LN891033">
    <property type="protein sequence ID" value="CUS11028.1"/>
    <property type="molecule type" value="Genomic_DNA"/>
</dbReference>
<evidence type="ECO:0000256" key="3">
    <source>
        <dbReference type="SAM" id="SignalP"/>
    </source>
</evidence>
<keyword evidence="6" id="KW-1185">Reference proteome</keyword>
<evidence type="ECO:0000256" key="2">
    <source>
        <dbReference type="SAM" id="Phobius"/>
    </source>
</evidence>
<dbReference type="InterPro" id="IPR000782">
    <property type="entry name" value="FAS1_domain"/>
</dbReference>
<accession>A0A292PWM6</accession>
<protein>
    <recommendedName>
        <fullName evidence="4">FAS1 domain-containing protein</fullName>
    </recommendedName>
</protein>
<evidence type="ECO:0000256" key="1">
    <source>
        <dbReference type="SAM" id="MobiDB-lite"/>
    </source>
</evidence>
<dbReference type="Gene3D" id="2.30.180.10">
    <property type="entry name" value="FAS1 domain"/>
    <property type="match status" value="1"/>
</dbReference>
<keyword evidence="3" id="KW-0732">Signal</keyword>
<feature type="domain" description="FAS1" evidence="4">
    <location>
        <begin position="200"/>
        <end position="332"/>
    </location>
</feature>
<feature type="domain" description="FAS1" evidence="4">
    <location>
        <begin position="358"/>
        <end position="477"/>
    </location>
</feature>
<keyword evidence="2" id="KW-1133">Transmembrane helix</keyword>
<organism evidence="5 6">
    <name type="scientific">Tuber aestivum</name>
    <name type="common">summer truffle</name>
    <dbReference type="NCBI Taxonomy" id="59557"/>
    <lineage>
        <taxon>Eukaryota</taxon>
        <taxon>Fungi</taxon>
        <taxon>Dikarya</taxon>
        <taxon>Ascomycota</taxon>
        <taxon>Pezizomycotina</taxon>
        <taxon>Pezizomycetes</taxon>
        <taxon>Pezizales</taxon>
        <taxon>Tuberaceae</taxon>
        <taxon>Tuber</taxon>
    </lineage>
</organism>
<dbReference type="Pfam" id="PF02469">
    <property type="entry name" value="Fasciclin"/>
    <property type="match status" value="1"/>
</dbReference>
<keyword evidence="2" id="KW-0812">Transmembrane</keyword>